<dbReference type="SUPFAM" id="SSF50475">
    <property type="entry name" value="FMN-binding split barrel"/>
    <property type="match status" value="1"/>
</dbReference>
<gene>
    <name evidence="2" type="ORF">SAMN04488502_103197</name>
</gene>
<proteinExistence type="predicted"/>
<reference evidence="2 3" key="1">
    <citation type="submission" date="2016-10" db="EMBL/GenBank/DDBJ databases">
        <authorList>
            <person name="de Groot N.N."/>
        </authorList>
    </citation>
    <scope>NUCLEOTIDE SEQUENCE [LARGE SCALE GENOMIC DNA]</scope>
    <source>
        <strain evidence="2 3">DSM 1736</strain>
    </source>
</reference>
<dbReference type="PANTHER" id="PTHR34818">
    <property type="entry name" value="PROTEIN BLI-3"/>
    <property type="match status" value="1"/>
</dbReference>
<dbReference type="OrthoDB" id="9792542at2"/>
<dbReference type="Proteomes" id="UP000214880">
    <property type="component" value="Unassembled WGS sequence"/>
</dbReference>
<dbReference type="InterPro" id="IPR012349">
    <property type="entry name" value="Split_barrel_FMN-bd"/>
</dbReference>
<dbReference type="RefSeq" id="WP_092071821.1">
    <property type="nucleotide sequence ID" value="NZ_FNHB01000003.1"/>
</dbReference>
<dbReference type="STRING" id="146817.SAMN04488502_103197"/>
<evidence type="ECO:0000313" key="3">
    <source>
        <dbReference type="Proteomes" id="UP000214880"/>
    </source>
</evidence>
<organism evidence="2 3">
    <name type="scientific">Dendrosporobacter quercicolus</name>
    <dbReference type="NCBI Taxonomy" id="146817"/>
    <lineage>
        <taxon>Bacteria</taxon>
        <taxon>Bacillati</taxon>
        <taxon>Bacillota</taxon>
        <taxon>Negativicutes</taxon>
        <taxon>Selenomonadales</taxon>
        <taxon>Sporomusaceae</taxon>
        <taxon>Dendrosporobacter</taxon>
    </lineage>
</organism>
<sequence>MDEVFQFLTENSTFYLATIDGASPKVRPFGFVMKFDNKLCFCTSNQKNVYKQLQANPQFEISTTAKSGEWLRLKGKAVFITSRESKQAALTAAPFLSKRYKVEDSIFEIFYIAAAEATFSTLQGDSRTVKL</sequence>
<keyword evidence="3" id="KW-1185">Reference proteome</keyword>
<evidence type="ECO:0000313" key="2">
    <source>
        <dbReference type="EMBL" id="SDM30068.1"/>
    </source>
</evidence>
<dbReference type="AlphaFoldDB" id="A0A1G9S3B4"/>
<evidence type="ECO:0000259" key="1">
    <source>
        <dbReference type="Pfam" id="PF01243"/>
    </source>
</evidence>
<dbReference type="Pfam" id="PF01243">
    <property type="entry name" value="PNPOx_N"/>
    <property type="match status" value="1"/>
</dbReference>
<dbReference type="Gene3D" id="2.30.110.10">
    <property type="entry name" value="Electron Transport, Fmn-binding Protein, Chain A"/>
    <property type="match status" value="1"/>
</dbReference>
<dbReference type="InterPro" id="IPR011576">
    <property type="entry name" value="Pyridox_Oxase_N"/>
</dbReference>
<accession>A0A1G9S3B4</accession>
<feature type="domain" description="Pyridoxamine 5'-phosphate oxidase N-terminal" evidence="1">
    <location>
        <begin position="2"/>
        <end position="89"/>
    </location>
</feature>
<name>A0A1G9S3B4_9FIRM</name>
<dbReference type="InterPro" id="IPR052917">
    <property type="entry name" value="Stress-Dev_Protein"/>
</dbReference>
<dbReference type="PANTHER" id="PTHR34818:SF1">
    <property type="entry name" value="PROTEIN BLI-3"/>
    <property type="match status" value="1"/>
</dbReference>
<protein>
    <submittedName>
        <fullName evidence="2">Uncharacterized protein, pyridoxamine 5'-phosphate oxidase (PNPOx-like) family</fullName>
    </submittedName>
</protein>
<dbReference type="EMBL" id="FNHB01000003">
    <property type="protein sequence ID" value="SDM30068.1"/>
    <property type="molecule type" value="Genomic_DNA"/>
</dbReference>